<evidence type="ECO:0000256" key="3">
    <source>
        <dbReference type="ARBA" id="ARBA00022475"/>
    </source>
</evidence>
<dbReference type="Gene3D" id="1.20.1250.20">
    <property type="entry name" value="MFS general substrate transporter like domains"/>
    <property type="match status" value="2"/>
</dbReference>
<feature type="transmembrane region" description="Helical" evidence="7">
    <location>
        <begin position="262"/>
        <end position="287"/>
    </location>
</feature>
<dbReference type="InterPro" id="IPR020846">
    <property type="entry name" value="MFS_dom"/>
</dbReference>
<proteinExistence type="predicted"/>
<evidence type="ECO:0000256" key="4">
    <source>
        <dbReference type="ARBA" id="ARBA00022692"/>
    </source>
</evidence>
<feature type="transmembrane region" description="Helical" evidence="7">
    <location>
        <begin position="77"/>
        <end position="98"/>
    </location>
</feature>
<feature type="transmembrane region" description="Helical" evidence="7">
    <location>
        <begin position="45"/>
        <end position="65"/>
    </location>
</feature>
<evidence type="ECO:0000313" key="10">
    <source>
        <dbReference type="Proteomes" id="UP000597444"/>
    </source>
</evidence>
<feature type="transmembrane region" description="Helical" evidence="7">
    <location>
        <begin position="320"/>
        <end position="347"/>
    </location>
</feature>
<comment type="caution">
    <text evidence="9">The sequence shown here is derived from an EMBL/GenBank/DDBJ whole genome shotgun (WGS) entry which is preliminary data.</text>
</comment>
<feature type="transmembrane region" description="Helical" evidence="7">
    <location>
        <begin position="359"/>
        <end position="379"/>
    </location>
</feature>
<keyword evidence="10" id="KW-1185">Reference proteome</keyword>
<dbReference type="InterPro" id="IPR050171">
    <property type="entry name" value="MFS_Transporters"/>
</dbReference>
<feature type="transmembrane region" description="Helical" evidence="7">
    <location>
        <begin position="110"/>
        <end position="131"/>
    </location>
</feature>
<dbReference type="InterPro" id="IPR011701">
    <property type="entry name" value="MFS"/>
</dbReference>
<name>A0A8J3N1N4_9CHLR</name>
<feature type="domain" description="Major facilitator superfamily (MFS) profile" evidence="8">
    <location>
        <begin position="5"/>
        <end position="415"/>
    </location>
</feature>
<gene>
    <name evidence="9" type="ORF">KSF_015200</name>
</gene>
<protein>
    <recommendedName>
        <fullName evidence="8">Major facilitator superfamily (MFS) profile domain-containing protein</fullName>
    </recommendedName>
</protein>
<feature type="transmembrane region" description="Helical" evidence="7">
    <location>
        <begin position="216"/>
        <end position="242"/>
    </location>
</feature>
<evidence type="ECO:0000313" key="9">
    <source>
        <dbReference type="EMBL" id="GHO91472.1"/>
    </source>
</evidence>
<dbReference type="Proteomes" id="UP000597444">
    <property type="component" value="Unassembled WGS sequence"/>
</dbReference>
<comment type="subcellular location">
    <subcellularLocation>
        <location evidence="1">Cell membrane</location>
        <topology evidence="1">Multi-pass membrane protein</topology>
    </subcellularLocation>
</comment>
<dbReference type="InterPro" id="IPR036259">
    <property type="entry name" value="MFS_trans_sf"/>
</dbReference>
<dbReference type="GO" id="GO:0005886">
    <property type="term" value="C:plasma membrane"/>
    <property type="evidence" value="ECO:0007669"/>
    <property type="project" value="UniProtKB-SubCell"/>
</dbReference>
<dbReference type="SUPFAM" id="SSF103473">
    <property type="entry name" value="MFS general substrate transporter"/>
    <property type="match status" value="1"/>
</dbReference>
<feature type="transmembrane region" description="Helical" evidence="7">
    <location>
        <begin position="143"/>
        <end position="163"/>
    </location>
</feature>
<keyword evidence="2" id="KW-0813">Transport</keyword>
<keyword evidence="6 7" id="KW-0472">Membrane</keyword>
<dbReference type="PANTHER" id="PTHR23517:SF3">
    <property type="entry name" value="INTEGRAL MEMBRANE TRANSPORT PROTEIN"/>
    <property type="match status" value="1"/>
</dbReference>
<keyword evidence="5 7" id="KW-1133">Transmembrane helix</keyword>
<dbReference type="PROSITE" id="PS50850">
    <property type="entry name" value="MFS"/>
    <property type="match status" value="1"/>
</dbReference>
<evidence type="ECO:0000259" key="8">
    <source>
        <dbReference type="PROSITE" id="PS50850"/>
    </source>
</evidence>
<evidence type="ECO:0000256" key="2">
    <source>
        <dbReference type="ARBA" id="ARBA00022448"/>
    </source>
</evidence>
<dbReference type="AlphaFoldDB" id="A0A8J3N1N4"/>
<evidence type="ECO:0000256" key="7">
    <source>
        <dbReference type="SAM" id="Phobius"/>
    </source>
</evidence>
<keyword evidence="3" id="KW-1003">Cell membrane</keyword>
<sequence length="419" mass="45701">MFRRSITPLLIGTFILRASSGASTVILGLFLAHFATPAPHMITNVQVGLLPVAFYSAELSLALFMGGLGDRWGRHRFMIVGPVFGLVHAALFFFTPAINPLPYLLSLQVLAGISGAMTTPAVLGYLADFTMYNQGQRMRIMSFYELVTTGGIAAGTVLGGFAWDHFKRYSFFLLALLYVIVSVCMALAPRVAQVVDRGSTRVVLARYLHILRTPRLFIFIPAWLCISALLGVWFSSQITFILSSPVHHPHQLLMGSLSGVGGGHLLSLMLGGFVLFFGLCLLFWAFFLNKVPRLRLMLLSIGGVYMACVALFGMNHVSGIWLYVWVPLLLLGTFAETSFAPSALSYLADISEDAAKDRGLLMGLYSVFLGLGQMLGNGLGGVFARDFGFDGLIYLTAILAAVALVSLLWLFKQEHPRLA</sequence>
<dbReference type="PANTHER" id="PTHR23517">
    <property type="entry name" value="RESISTANCE PROTEIN MDTM, PUTATIVE-RELATED-RELATED"/>
    <property type="match status" value="1"/>
</dbReference>
<reference evidence="9" key="1">
    <citation type="submission" date="2020-10" db="EMBL/GenBank/DDBJ databases">
        <title>Taxonomic study of unclassified bacteria belonging to the class Ktedonobacteria.</title>
        <authorList>
            <person name="Yabe S."/>
            <person name="Wang C.M."/>
            <person name="Zheng Y."/>
            <person name="Sakai Y."/>
            <person name="Cavaletti L."/>
            <person name="Monciardini P."/>
            <person name="Donadio S."/>
        </authorList>
    </citation>
    <scope>NUCLEOTIDE SEQUENCE</scope>
    <source>
        <strain evidence="9">ID150040</strain>
    </source>
</reference>
<feature type="transmembrane region" description="Helical" evidence="7">
    <location>
        <begin position="169"/>
        <end position="188"/>
    </location>
</feature>
<feature type="transmembrane region" description="Helical" evidence="7">
    <location>
        <begin position="294"/>
        <end position="314"/>
    </location>
</feature>
<evidence type="ECO:0000256" key="6">
    <source>
        <dbReference type="ARBA" id="ARBA00023136"/>
    </source>
</evidence>
<dbReference type="RefSeq" id="WP_220202366.1">
    <property type="nucleotide sequence ID" value="NZ_BNJK01000001.1"/>
</dbReference>
<accession>A0A8J3N1N4</accession>
<organism evidence="9 10">
    <name type="scientific">Reticulibacter mediterranei</name>
    <dbReference type="NCBI Taxonomy" id="2778369"/>
    <lineage>
        <taxon>Bacteria</taxon>
        <taxon>Bacillati</taxon>
        <taxon>Chloroflexota</taxon>
        <taxon>Ktedonobacteria</taxon>
        <taxon>Ktedonobacterales</taxon>
        <taxon>Reticulibacteraceae</taxon>
        <taxon>Reticulibacter</taxon>
    </lineage>
</organism>
<evidence type="ECO:0000256" key="5">
    <source>
        <dbReference type="ARBA" id="ARBA00022989"/>
    </source>
</evidence>
<dbReference type="Pfam" id="PF07690">
    <property type="entry name" value="MFS_1"/>
    <property type="match status" value="2"/>
</dbReference>
<dbReference type="GO" id="GO:0022857">
    <property type="term" value="F:transmembrane transporter activity"/>
    <property type="evidence" value="ECO:0007669"/>
    <property type="project" value="InterPro"/>
</dbReference>
<evidence type="ECO:0000256" key="1">
    <source>
        <dbReference type="ARBA" id="ARBA00004651"/>
    </source>
</evidence>
<dbReference type="EMBL" id="BNJK01000001">
    <property type="protein sequence ID" value="GHO91472.1"/>
    <property type="molecule type" value="Genomic_DNA"/>
</dbReference>
<feature type="transmembrane region" description="Helical" evidence="7">
    <location>
        <begin position="391"/>
        <end position="411"/>
    </location>
</feature>
<keyword evidence="4 7" id="KW-0812">Transmembrane</keyword>